<name>A0A0E9UCE6_ANGAN</name>
<reference evidence="1" key="2">
    <citation type="journal article" date="2015" name="Fish Shellfish Immunol.">
        <title>Early steps in the European eel (Anguilla anguilla)-Vibrio vulnificus interaction in the gills: Role of the RtxA13 toxin.</title>
        <authorList>
            <person name="Callol A."/>
            <person name="Pajuelo D."/>
            <person name="Ebbesson L."/>
            <person name="Teles M."/>
            <person name="MacKenzie S."/>
            <person name="Amaro C."/>
        </authorList>
    </citation>
    <scope>NUCLEOTIDE SEQUENCE</scope>
</reference>
<protein>
    <submittedName>
        <fullName evidence="1">Uncharacterized protein</fullName>
    </submittedName>
</protein>
<reference evidence="1" key="1">
    <citation type="submission" date="2014-11" db="EMBL/GenBank/DDBJ databases">
        <authorList>
            <person name="Amaro Gonzalez C."/>
        </authorList>
    </citation>
    <scope>NUCLEOTIDE SEQUENCE</scope>
</reference>
<accession>A0A0E9UCE6</accession>
<evidence type="ECO:0000313" key="1">
    <source>
        <dbReference type="EMBL" id="JAH62870.1"/>
    </source>
</evidence>
<sequence length="18" mass="2054">MYINPRVTLHSGTFTMSV</sequence>
<dbReference type="AlphaFoldDB" id="A0A0E9UCE6"/>
<dbReference type="EMBL" id="GBXM01045707">
    <property type="protein sequence ID" value="JAH62870.1"/>
    <property type="molecule type" value="Transcribed_RNA"/>
</dbReference>
<organism evidence="1">
    <name type="scientific">Anguilla anguilla</name>
    <name type="common">European freshwater eel</name>
    <name type="synonym">Muraena anguilla</name>
    <dbReference type="NCBI Taxonomy" id="7936"/>
    <lineage>
        <taxon>Eukaryota</taxon>
        <taxon>Metazoa</taxon>
        <taxon>Chordata</taxon>
        <taxon>Craniata</taxon>
        <taxon>Vertebrata</taxon>
        <taxon>Euteleostomi</taxon>
        <taxon>Actinopterygii</taxon>
        <taxon>Neopterygii</taxon>
        <taxon>Teleostei</taxon>
        <taxon>Anguilliformes</taxon>
        <taxon>Anguillidae</taxon>
        <taxon>Anguilla</taxon>
    </lineage>
</organism>
<proteinExistence type="predicted"/>